<dbReference type="AlphaFoldDB" id="A0A2N7CHE0"/>
<dbReference type="Proteomes" id="UP000235405">
    <property type="component" value="Unassembled WGS sequence"/>
</dbReference>
<evidence type="ECO:0000313" key="2">
    <source>
        <dbReference type="EMBL" id="PMF25614.1"/>
    </source>
</evidence>
<proteinExistence type="predicted"/>
<comment type="caution">
    <text evidence="2">The sequence shown here is derived from an EMBL/GenBank/DDBJ whole genome shotgun (WGS) entry which is preliminary data.</text>
</comment>
<accession>A0A2N7CHE0</accession>
<dbReference type="EMBL" id="MCSW01000113">
    <property type="protein sequence ID" value="PMF25614.1"/>
    <property type="molecule type" value="Genomic_DNA"/>
</dbReference>
<keyword evidence="1" id="KW-0175">Coiled coil</keyword>
<gene>
    <name evidence="2" type="ORF">BCV19_00660</name>
</gene>
<name>A0A2N7CHE0_VIBSP</name>
<feature type="coiled-coil region" evidence="1">
    <location>
        <begin position="175"/>
        <end position="202"/>
    </location>
</feature>
<organism evidence="2 3">
    <name type="scientific">Vibrio splendidus</name>
    <dbReference type="NCBI Taxonomy" id="29497"/>
    <lineage>
        <taxon>Bacteria</taxon>
        <taxon>Pseudomonadati</taxon>
        <taxon>Pseudomonadota</taxon>
        <taxon>Gammaproteobacteria</taxon>
        <taxon>Vibrionales</taxon>
        <taxon>Vibrionaceae</taxon>
        <taxon>Vibrio</taxon>
    </lineage>
</organism>
<evidence type="ECO:0000256" key="1">
    <source>
        <dbReference type="SAM" id="Coils"/>
    </source>
</evidence>
<sequence length="209" mass="22860">MASRVHVNAPDASLEQMVLNHPSVQRMMNSKDSGSESVSLFTPGAADPLDLIDEILSDYIEVQTAKADAMAQEIEVMSNAIAEINRLWGLVMQDNLSHTDPNSNDTKTPLGDGASAGYLTEIDRLIREDLGNPDGIKVITGKDLDASKSWSVTYGELQELNATMTAYCDTIQVDLDTKQQEFKNVMTEITSAQEEIRDVRRAIVAVTQG</sequence>
<protein>
    <submittedName>
        <fullName evidence="2">Uncharacterized protein</fullName>
    </submittedName>
</protein>
<evidence type="ECO:0000313" key="3">
    <source>
        <dbReference type="Proteomes" id="UP000235405"/>
    </source>
</evidence>
<reference evidence="3" key="1">
    <citation type="submission" date="2016-07" db="EMBL/GenBank/DDBJ databases">
        <title>Nontailed viruses are major unrecognized killers of bacteria in the ocean.</title>
        <authorList>
            <person name="Kauffman K."/>
            <person name="Hussain F."/>
            <person name="Yang J."/>
            <person name="Arevalo P."/>
            <person name="Brown J."/>
            <person name="Cutler M."/>
            <person name="Kelly L."/>
            <person name="Polz M.F."/>
        </authorList>
    </citation>
    <scope>NUCLEOTIDE SEQUENCE [LARGE SCALE GENOMIC DNA]</scope>
    <source>
        <strain evidence="3">10N.286.54.F3</strain>
    </source>
</reference>